<dbReference type="InterPro" id="IPR001647">
    <property type="entry name" value="HTH_TetR"/>
</dbReference>
<evidence type="ECO:0000256" key="1">
    <source>
        <dbReference type="ARBA" id="ARBA00023015"/>
    </source>
</evidence>
<evidence type="ECO:0000313" key="8">
    <source>
        <dbReference type="Proteomes" id="UP001157109"/>
    </source>
</evidence>
<gene>
    <name evidence="7" type="ORF">GCM10025862_27910</name>
</gene>
<evidence type="ECO:0000256" key="5">
    <source>
        <dbReference type="SAM" id="MobiDB-lite"/>
    </source>
</evidence>
<name>A0ABQ6HQN0_9MICO</name>
<proteinExistence type="predicted"/>
<evidence type="ECO:0000256" key="3">
    <source>
        <dbReference type="ARBA" id="ARBA00023163"/>
    </source>
</evidence>
<evidence type="ECO:0000259" key="6">
    <source>
        <dbReference type="PROSITE" id="PS50977"/>
    </source>
</evidence>
<dbReference type="InterPro" id="IPR009057">
    <property type="entry name" value="Homeodomain-like_sf"/>
</dbReference>
<dbReference type="SUPFAM" id="SSF46689">
    <property type="entry name" value="Homeodomain-like"/>
    <property type="match status" value="1"/>
</dbReference>
<feature type="domain" description="HTH tetR-type" evidence="6">
    <location>
        <begin position="1"/>
        <end position="54"/>
    </location>
</feature>
<dbReference type="PANTHER" id="PTHR47506">
    <property type="entry name" value="TRANSCRIPTIONAL REGULATORY PROTEIN"/>
    <property type="match status" value="1"/>
</dbReference>
<keyword evidence="8" id="KW-1185">Reference proteome</keyword>
<dbReference type="PANTHER" id="PTHR47506:SF1">
    <property type="entry name" value="HTH-TYPE TRANSCRIPTIONAL REGULATOR YJDC"/>
    <property type="match status" value="1"/>
</dbReference>
<dbReference type="Proteomes" id="UP001157109">
    <property type="component" value="Unassembled WGS sequence"/>
</dbReference>
<keyword evidence="2 4" id="KW-0238">DNA-binding</keyword>
<evidence type="ECO:0000256" key="4">
    <source>
        <dbReference type="PROSITE-ProRule" id="PRU00335"/>
    </source>
</evidence>
<accession>A0ABQ6HQN0</accession>
<dbReference type="Pfam" id="PF00440">
    <property type="entry name" value="TetR_N"/>
    <property type="match status" value="1"/>
</dbReference>
<evidence type="ECO:0000313" key="7">
    <source>
        <dbReference type="EMBL" id="GMA20770.1"/>
    </source>
</evidence>
<reference evidence="8" key="1">
    <citation type="journal article" date="2019" name="Int. J. Syst. Evol. Microbiol.">
        <title>The Global Catalogue of Microorganisms (GCM) 10K type strain sequencing project: providing services to taxonomists for standard genome sequencing and annotation.</title>
        <authorList>
            <consortium name="The Broad Institute Genomics Platform"/>
            <consortium name="The Broad Institute Genome Sequencing Center for Infectious Disease"/>
            <person name="Wu L."/>
            <person name="Ma J."/>
        </authorList>
    </citation>
    <scope>NUCLEOTIDE SEQUENCE [LARGE SCALE GENOMIC DNA]</scope>
    <source>
        <strain evidence="8">NBRC 105830</strain>
    </source>
</reference>
<dbReference type="PROSITE" id="PS50977">
    <property type="entry name" value="HTH_TETR_2"/>
    <property type="match status" value="1"/>
</dbReference>
<comment type="caution">
    <text evidence="7">The sequence shown here is derived from an EMBL/GenBank/DDBJ whole genome shotgun (WGS) entry which is preliminary data.</text>
</comment>
<feature type="region of interest" description="Disordered" evidence="5">
    <location>
        <begin position="102"/>
        <end position="124"/>
    </location>
</feature>
<organism evidence="7 8">
    <name type="scientific">Arsenicicoccus piscis</name>
    <dbReference type="NCBI Taxonomy" id="673954"/>
    <lineage>
        <taxon>Bacteria</taxon>
        <taxon>Bacillati</taxon>
        <taxon>Actinomycetota</taxon>
        <taxon>Actinomycetes</taxon>
        <taxon>Micrococcales</taxon>
        <taxon>Intrasporangiaceae</taxon>
        <taxon>Arsenicicoccus</taxon>
    </lineage>
</organism>
<keyword evidence="3" id="KW-0804">Transcription</keyword>
<protein>
    <recommendedName>
        <fullName evidence="6">HTH tetR-type domain-containing protein</fullName>
    </recommendedName>
</protein>
<dbReference type="Gene3D" id="1.10.357.10">
    <property type="entry name" value="Tetracycline Repressor, domain 2"/>
    <property type="match status" value="1"/>
</dbReference>
<dbReference type="EMBL" id="BSUJ01000001">
    <property type="protein sequence ID" value="GMA20770.1"/>
    <property type="molecule type" value="Genomic_DNA"/>
</dbReference>
<feature type="compositionally biased region" description="Polar residues" evidence="5">
    <location>
        <begin position="108"/>
        <end position="124"/>
    </location>
</feature>
<keyword evidence="1" id="KW-0805">Transcription regulation</keyword>
<evidence type="ECO:0000256" key="2">
    <source>
        <dbReference type="ARBA" id="ARBA00023125"/>
    </source>
</evidence>
<sequence length="124" mass="13001">MAAATTVFRERGYAATSVDDLVAATGVHRGSLYGVFGSKHGLFLRVLDAAAQPETVATERLDVLLVALLELAPTDAPVRDLLGRVVTDHHVTAAQLGDRLLARAGLPSSGQPSTTKPPTTKEQS</sequence>
<feature type="DNA-binding region" description="H-T-H motif" evidence="4">
    <location>
        <begin position="17"/>
        <end position="36"/>
    </location>
</feature>